<accession>W1QG82</accession>
<evidence type="ECO:0000256" key="5">
    <source>
        <dbReference type="SAM" id="Coils"/>
    </source>
</evidence>
<proteinExistence type="inferred from homology"/>
<evidence type="ECO:0000256" key="3">
    <source>
        <dbReference type="ARBA" id="ARBA00023054"/>
    </source>
</evidence>
<dbReference type="KEGG" id="opa:HPODL_04504"/>
<dbReference type="GO" id="GO:0000142">
    <property type="term" value="C:cellular bud neck contractile ring"/>
    <property type="evidence" value="ECO:0007669"/>
    <property type="project" value="UniProtKB-ARBA"/>
</dbReference>
<feature type="compositionally biased region" description="Basic and acidic residues" evidence="6">
    <location>
        <begin position="417"/>
        <end position="442"/>
    </location>
</feature>
<dbReference type="GO" id="GO:0030428">
    <property type="term" value="C:cell septum"/>
    <property type="evidence" value="ECO:0007669"/>
    <property type="project" value="UniProtKB-SubCell"/>
</dbReference>
<feature type="compositionally biased region" description="Pro residues" evidence="6">
    <location>
        <begin position="513"/>
        <end position="564"/>
    </location>
</feature>
<dbReference type="InterPro" id="IPR042201">
    <property type="entry name" value="FH2_Formin_sf"/>
</dbReference>
<protein>
    <submittedName>
        <fullName evidence="8">Protein BNI1</fullName>
    </submittedName>
</protein>
<comment type="caution">
    <text evidence="8">The sequence shown here is derived from an EMBL/GenBank/DDBJ whole genome shotgun (WGS) entry which is preliminary data.</text>
</comment>
<sequence>MSIDRCWQFFQIAQPTNGTQMSPTRATVSSANVVNLGLGLAGRGLESGLEPGFRPSKPDAPLVSQFTSKLRNKIMLQRDFETLESMLADFDRNKGWISEFVQKGGLELLAINVGELRRDKDEWVDLEFLALTCMKHIVSCCSEVIDRMNYDVITLIVSSLISPSVVTRNLTTGMLTLVIAHRASSAKQILNAIAKTIGVGSWISAACSMVSELWANRSQTASFRSSPAYLANEYALLTTFLMLSVVTATKNVRRHLEQHGLLSFFELAGKLNNSAINDLVRNYFEHEDEPSDSLQPETGYFENPSLERHAREILRSLSFLSQTRPPHEAERYFRLISLLVSHISQMKSIGDENLSFSIQLILDRLSSDEVAMRATTESRHALKLLREYKKEISSLQHEIETLRKLRRPLVRINGMENRGKSENSKVGHRQERLAAKEIREPDATSTNGSVRVSSSSPSRASNSGGSYFEPYDDYKINSPEHPKDTNFVVASPNSIAPPLPPFLQLKGPASIDAPPPPPPPPPPPSFLKPAPPTPPIPTSAPAPPPPPSFLKPAAAGPPVPPPLPKMSTSDPQKLGKRKDDTPKPVLRRPTSKLKQVHWDKLDDVSNTIWKTVDDAALASKLEELGVLDDLESQFYAVETKAFKPKAVVAKNTKRSFLSRDLQQQFGINLYQFSGLPEMDFVAKVLRCDRSLVQNSSLVDFFCNDALTEISPNLMRDFAPYSTNYIQNHKPKKDPAELDRLDRIYLELCFNLRHYWTERSKCISVCYNYERDLEDLGRDLQVLENAVEEVRESTSLVQVLYIIRGLGNFMNDASKSANGFKLSTLQRLKYLKDSKNTTTLLNYIEKVIRTRFSEYANFADEISAVHKAHNISIDTLASEFRELLRNVESCNKALTDGCLSDPTKLHPDDRIVSFAKSRIAVAQTKMREFDTKLTSVIDSFDELMEKFGERVKDESARGSFFSKFKLFVDDYRKAQADNARLEEEERAYEKRKRMMEEFKKSKCEQDQPQDNLIESLLDQLRTQKPTTKAPSVPLEVPEHAETQDISAKALQILQNLPRLDDVPDLPPSTPPRQSSSTEGSPDKLSMIPYLITETLSPSKGKDN</sequence>
<comment type="subcellular location">
    <subcellularLocation>
        <location evidence="1">Bud neck</location>
    </subcellularLocation>
    <subcellularLocation>
        <location evidence="2">Cell septum</location>
    </subcellularLocation>
</comment>
<dbReference type="RefSeq" id="XP_013934786.1">
    <property type="nucleotide sequence ID" value="XM_014079311.1"/>
</dbReference>
<dbReference type="InterPro" id="IPR016024">
    <property type="entry name" value="ARM-type_fold"/>
</dbReference>
<dbReference type="OrthoDB" id="1104827at2759"/>
<dbReference type="HOGENOM" id="CLU_283001_0_0_1"/>
<feature type="region of interest" description="Disordered" evidence="6">
    <location>
        <begin position="1053"/>
        <end position="1102"/>
    </location>
</feature>
<feature type="coiled-coil region" evidence="5">
    <location>
        <begin position="765"/>
        <end position="792"/>
    </location>
</feature>
<dbReference type="GO" id="GO:0008092">
    <property type="term" value="F:cytoskeletal protein binding"/>
    <property type="evidence" value="ECO:0007669"/>
    <property type="project" value="UniProtKB-ARBA"/>
</dbReference>
<dbReference type="Gene3D" id="6.10.30.50">
    <property type="match status" value="1"/>
</dbReference>
<evidence type="ECO:0000256" key="2">
    <source>
        <dbReference type="ARBA" id="ARBA00004431"/>
    </source>
</evidence>
<comment type="similarity">
    <text evidence="4">Belongs to the formin homology family. BNI1 subfamily.</text>
</comment>
<evidence type="ECO:0000256" key="1">
    <source>
        <dbReference type="ARBA" id="ARBA00004266"/>
    </source>
</evidence>
<feature type="domain" description="FH2" evidence="7">
    <location>
        <begin position="582"/>
        <end position="996"/>
    </location>
</feature>
<dbReference type="SUPFAM" id="SSF48371">
    <property type="entry name" value="ARM repeat"/>
    <property type="match status" value="1"/>
</dbReference>
<name>W1QG82_OGAPD</name>
<dbReference type="Gene3D" id="1.20.58.2220">
    <property type="entry name" value="Formin, FH2 domain"/>
    <property type="match status" value="1"/>
</dbReference>
<feature type="coiled-coil region" evidence="5">
    <location>
        <begin position="378"/>
        <end position="405"/>
    </location>
</feature>
<organism evidence="8 9">
    <name type="scientific">Ogataea parapolymorpha (strain ATCC 26012 / BCRC 20466 / JCM 22074 / NRRL Y-7560 / DL-1)</name>
    <name type="common">Yeast</name>
    <name type="synonym">Hansenula polymorpha</name>
    <dbReference type="NCBI Taxonomy" id="871575"/>
    <lineage>
        <taxon>Eukaryota</taxon>
        <taxon>Fungi</taxon>
        <taxon>Dikarya</taxon>
        <taxon>Ascomycota</taxon>
        <taxon>Saccharomycotina</taxon>
        <taxon>Pichiomycetes</taxon>
        <taxon>Pichiales</taxon>
        <taxon>Pichiaceae</taxon>
        <taxon>Ogataea</taxon>
    </lineage>
</organism>
<dbReference type="GeneID" id="25773932"/>
<evidence type="ECO:0000313" key="9">
    <source>
        <dbReference type="Proteomes" id="UP000008673"/>
    </source>
</evidence>
<feature type="compositionally biased region" description="Basic and acidic residues" evidence="6">
    <location>
        <begin position="472"/>
        <end position="484"/>
    </location>
</feature>
<dbReference type="Proteomes" id="UP000008673">
    <property type="component" value="Unassembled WGS sequence"/>
</dbReference>
<evidence type="ECO:0000313" key="8">
    <source>
        <dbReference type="EMBL" id="ESW98903.1"/>
    </source>
</evidence>
<dbReference type="InterPro" id="IPR051661">
    <property type="entry name" value="Actin_filament_regulator"/>
</dbReference>
<dbReference type="Pfam" id="PF02181">
    <property type="entry name" value="FH2"/>
    <property type="match status" value="1"/>
</dbReference>
<dbReference type="Gene3D" id="1.25.10.10">
    <property type="entry name" value="Leucine-rich Repeat Variant"/>
    <property type="match status" value="1"/>
</dbReference>
<dbReference type="PROSITE" id="PS51444">
    <property type="entry name" value="FH2"/>
    <property type="match status" value="1"/>
</dbReference>
<dbReference type="GO" id="GO:0000920">
    <property type="term" value="P:septum digestion after cytokinesis"/>
    <property type="evidence" value="ECO:0007669"/>
    <property type="project" value="UniProtKB-ARBA"/>
</dbReference>
<dbReference type="AlphaFoldDB" id="W1QG82"/>
<evidence type="ECO:0000259" key="7">
    <source>
        <dbReference type="PROSITE" id="PS51444"/>
    </source>
</evidence>
<keyword evidence="9" id="KW-1185">Reference proteome</keyword>
<evidence type="ECO:0000256" key="6">
    <source>
        <dbReference type="SAM" id="MobiDB-lite"/>
    </source>
</evidence>
<dbReference type="InterPro" id="IPR015425">
    <property type="entry name" value="FH2_Formin"/>
</dbReference>
<feature type="compositionally biased region" description="Low complexity" evidence="6">
    <location>
        <begin position="444"/>
        <end position="466"/>
    </location>
</feature>
<dbReference type="InterPro" id="IPR011989">
    <property type="entry name" value="ARM-like"/>
</dbReference>
<dbReference type="eggNOG" id="KOG1922">
    <property type="taxonomic scope" value="Eukaryota"/>
</dbReference>
<dbReference type="PANTHER" id="PTHR47102:SF2">
    <property type="entry name" value="PROTEIN BNI1"/>
    <property type="match status" value="1"/>
</dbReference>
<reference evidence="8 9" key="1">
    <citation type="journal article" date="2013" name="BMC Genomics">
        <title>Genome sequence and analysis of methylotrophic yeast Hansenula polymorpha DL1.</title>
        <authorList>
            <person name="Ravin N.V."/>
            <person name="Eldarov M.A."/>
            <person name="Kadnikov V.V."/>
            <person name="Beletsky A.V."/>
            <person name="Schneider J."/>
            <person name="Mardanova E.S."/>
            <person name="Smekalova E.M."/>
            <person name="Zvereva M.I."/>
            <person name="Dontsova O.A."/>
            <person name="Mardanov A.V."/>
            <person name="Skryabin K.G."/>
        </authorList>
    </citation>
    <scope>NUCLEOTIDE SEQUENCE [LARGE SCALE GENOMIC DNA]</scope>
    <source>
        <strain evidence="9">ATCC 26012 / BCRC 20466 / JCM 22074 / NRRL Y-7560 / DL-1</strain>
    </source>
</reference>
<dbReference type="FunFam" id="1.20.58.2220:FF:000006">
    <property type="entry name" value="Cytokinesis protein sepA"/>
    <property type="match status" value="1"/>
</dbReference>
<feature type="region of interest" description="Disordered" evidence="6">
    <location>
        <begin position="413"/>
        <end position="591"/>
    </location>
</feature>
<keyword evidence="3 5" id="KW-0175">Coiled coil</keyword>
<dbReference type="PANTHER" id="PTHR47102">
    <property type="entry name" value="PROTEIN BNI1"/>
    <property type="match status" value="1"/>
</dbReference>
<dbReference type="EMBL" id="AEOI02000008">
    <property type="protein sequence ID" value="ESW98903.1"/>
    <property type="molecule type" value="Genomic_DNA"/>
</dbReference>
<dbReference type="SMART" id="SM00498">
    <property type="entry name" value="FH2"/>
    <property type="match status" value="1"/>
</dbReference>
<dbReference type="OMA" id="QQQFGIN"/>
<dbReference type="GO" id="GO:0001411">
    <property type="term" value="C:hyphal tip"/>
    <property type="evidence" value="ECO:0007669"/>
    <property type="project" value="UniProtKB-ARBA"/>
</dbReference>
<dbReference type="SUPFAM" id="SSF101447">
    <property type="entry name" value="Formin homology 2 domain (FH2 domain)"/>
    <property type="match status" value="1"/>
</dbReference>
<gene>
    <name evidence="8" type="ORF">HPODL_04504</name>
</gene>
<evidence type="ECO:0000256" key="4">
    <source>
        <dbReference type="ARBA" id="ARBA00037935"/>
    </source>
</evidence>
<feature type="coiled-coil region" evidence="5">
    <location>
        <begin position="963"/>
        <end position="1000"/>
    </location>
</feature>
<dbReference type="STRING" id="871575.W1QG82"/>